<feature type="region of interest" description="Disordered" evidence="1">
    <location>
        <begin position="1"/>
        <end position="65"/>
    </location>
</feature>
<evidence type="ECO:0000313" key="3">
    <source>
        <dbReference type="Proteomes" id="UP001378592"/>
    </source>
</evidence>
<name>A0AAN9ZJI5_9ORTH</name>
<sequence length="98" mass="10525">MRGGGDGGGGGGLESGPGRVWQGGRQGARADCSSLQCGGGWRRSALAGGPASRRAARHEDRAARRNRCDCTTEDRRLKCFFNRHQSPHMRFVIKTGLI</sequence>
<keyword evidence="3" id="KW-1185">Reference proteome</keyword>
<reference evidence="2 3" key="1">
    <citation type="submission" date="2024-03" db="EMBL/GenBank/DDBJ databases">
        <title>The genome assembly and annotation of the cricket Gryllus longicercus Weissman &amp; Gray.</title>
        <authorList>
            <person name="Szrajer S."/>
            <person name="Gray D."/>
            <person name="Ylla G."/>
        </authorList>
    </citation>
    <scope>NUCLEOTIDE SEQUENCE [LARGE SCALE GENOMIC DNA]</scope>
    <source>
        <strain evidence="2">DAG 2021-001</strain>
        <tissue evidence="2">Whole body minus gut</tissue>
    </source>
</reference>
<dbReference type="AlphaFoldDB" id="A0AAN9ZJI5"/>
<feature type="compositionally biased region" description="Gly residues" evidence="1">
    <location>
        <begin position="1"/>
        <end position="15"/>
    </location>
</feature>
<protein>
    <submittedName>
        <fullName evidence="2">Uncharacterized protein</fullName>
    </submittedName>
</protein>
<evidence type="ECO:0000256" key="1">
    <source>
        <dbReference type="SAM" id="MobiDB-lite"/>
    </source>
</evidence>
<proteinExistence type="predicted"/>
<accession>A0AAN9ZJI5</accession>
<evidence type="ECO:0000313" key="2">
    <source>
        <dbReference type="EMBL" id="KAK7874214.1"/>
    </source>
</evidence>
<comment type="caution">
    <text evidence="2">The sequence shown here is derived from an EMBL/GenBank/DDBJ whole genome shotgun (WGS) entry which is preliminary data.</text>
</comment>
<dbReference type="Proteomes" id="UP001378592">
    <property type="component" value="Unassembled WGS sequence"/>
</dbReference>
<organism evidence="2 3">
    <name type="scientific">Gryllus longicercus</name>
    <dbReference type="NCBI Taxonomy" id="2509291"/>
    <lineage>
        <taxon>Eukaryota</taxon>
        <taxon>Metazoa</taxon>
        <taxon>Ecdysozoa</taxon>
        <taxon>Arthropoda</taxon>
        <taxon>Hexapoda</taxon>
        <taxon>Insecta</taxon>
        <taxon>Pterygota</taxon>
        <taxon>Neoptera</taxon>
        <taxon>Polyneoptera</taxon>
        <taxon>Orthoptera</taxon>
        <taxon>Ensifera</taxon>
        <taxon>Gryllidea</taxon>
        <taxon>Grylloidea</taxon>
        <taxon>Gryllidae</taxon>
        <taxon>Gryllinae</taxon>
        <taxon>Gryllus</taxon>
    </lineage>
</organism>
<dbReference type="EMBL" id="JAZDUA010000004">
    <property type="protein sequence ID" value="KAK7874214.1"/>
    <property type="molecule type" value="Genomic_DNA"/>
</dbReference>
<gene>
    <name evidence="2" type="ORF">R5R35_006257</name>
</gene>